<dbReference type="SUPFAM" id="SSF82866">
    <property type="entry name" value="Multidrug efflux transporter AcrB transmembrane domain"/>
    <property type="match status" value="2"/>
</dbReference>
<dbReference type="GO" id="GO:0042910">
    <property type="term" value="F:xenobiotic transmembrane transporter activity"/>
    <property type="evidence" value="ECO:0007669"/>
    <property type="project" value="TreeGrafter"/>
</dbReference>
<feature type="transmembrane region" description="Helical" evidence="1">
    <location>
        <begin position="388"/>
        <end position="409"/>
    </location>
</feature>
<reference evidence="2 5" key="2">
    <citation type="submission" date="2019-11" db="EMBL/GenBank/DDBJ databases">
        <title>Flavobacterium resistens genome.</title>
        <authorList>
            <person name="Wilson V.M."/>
            <person name="Newman J.D."/>
        </authorList>
    </citation>
    <scope>NUCLEOTIDE SEQUENCE [LARGE SCALE GENOMIC DNA]</scope>
    <source>
        <strain evidence="2 5">DSM 19382</strain>
    </source>
</reference>
<dbReference type="EMBL" id="FXTA01000007">
    <property type="protein sequence ID" value="SMO92823.1"/>
    <property type="molecule type" value="Genomic_DNA"/>
</dbReference>
<dbReference type="GO" id="GO:0005886">
    <property type="term" value="C:plasma membrane"/>
    <property type="evidence" value="ECO:0007669"/>
    <property type="project" value="TreeGrafter"/>
</dbReference>
<evidence type="ECO:0000313" key="5">
    <source>
        <dbReference type="Proteomes" id="UP000468990"/>
    </source>
</evidence>
<dbReference type="Gene3D" id="3.30.70.1320">
    <property type="entry name" value="Multidrug efflux transporter AcrB pore domain like"/>
    <property type="match status" value="1"/>
</dbReference>
<feature type="transmembrane region" description="Helical" evidence="1">
    <location>
        <begin position="361"/>
        <end position="382"/>
    </location>
</feature>
<evidence type="ECO:0000313" key="2">
    <source>
        <dbReference type="EMBL" id="MRX70074.1"/>
    </source>
</evidence>
<dbReference type="InterPro" id="IPR001036">
    <property type="entry name" value="Acrflvin-R"/>
</dbReference>
<evidence type="ECO:0000313" key="4">
    <source>
        <dbReference type="Proteomes" id="UP000317289"/>
    </source>
</evidence>
<keyword evidence="5" id="KW-1185">Reference proteome</keyword>
<dbReference type="EMBL" id="WKKG01000011">
    <property type="protein sequence ID" value="MRX70074.1"/>
    <property type="molecule type" value="Genomic_DNA"/>
</dbReference>
<name>A0A521F9I7_9FLAO</name>
<dbReference type="SUPFAM" id="SSF82693">
    <property type="entry name" value="Multidrug efflux transporter AcrB pore domain, PN1, PN2, PC1 and PC2 subdomains"/>
    <property type="match status" value="1"/>
</dbReference>
<reference evidence="3 4" key="1">
    <citation type="submission" date="2017-05" db="EMBL/GenBank/DDBJ databases">
        <authorList>
            <person name="Varghese N."/>
            <person name="Submissions S."/>
        </authorList>
    </citation>
    <scope>NUCLEOTIDE SEQUENCE [LARGE SCALE GENOMIC DNA]</scope>
    <source>
        <strain evidence="3 4">DSM 19382</strain>
    </source>
</reference>
<dbReference type="Pfam" id="PF00873">
    <property type="entry name" value="ACR_tran"/>
    <property type="match status" value="2"/>
</dbReference>
<sequence>MKSKFSSFSILACFACLCIIGASMIPLLSVQLNPTKLLPSVSVSFSWHDASAKVIEQEVTSKLEGVFNTVNGIKEINSTTNKENGSINIKFKKNTDLDAVRFEIANLIRQTYTELPEGVSYPQLSISGANENNSPVLAYSINANESPYLIKKYAENQLLPKLAIIKGVNKVFVYGADPFDWCIKYDSDKLIQLSISVNEIENAIRQYFQTQQLGNGSLISKNNAETEQISVVLNYKFEKDIDWDKIPIKKIGNRIIYLKNIAEVQLKEAPMKSYFRINGKNSINMVVYAENGANTIEVANTVKEEIEHLKKEINEQYSLKLTNDTSEYITKELQKIQEKMLFSLLILFFLILITSRSFKHILILFLSIIANLLIAVIFYKLFEVELQLYSFAGITISFGIIIDNCIIMIDHLKNKGDKKVFLAILATTLTTTGALLSTFLLDESLQANLRDFTLVIAINIVVSLFIALFFVPALLQKIGFNSKRKVFSRKRKRRIVQFTGYYYKLISALKRPAFKWLFIVVLIISFGLPLHLFPKEMKGDGFLEETYNKTIGNEWFYDEIKPILEKIIGGSLRLFTEDVYENSHYSDPERTTLRVSGSMPEGCTIEQLNEVIIKMENYISSFDEVEMFETNIGSYKNSTISIYFKKENEFSGFPFKLKSLLESKAISLGGLDWSVSGVGQGFSNALVSDYKNNRIVIEGYNYDKLYSYAELLKSQLIHNSASRITDVDITNGDSWGNANSYEYFLEFDTEKMAMGEVYQTGLYSYLKNQTHAGGVTSFVRNNELQQVKLVSDQYQKVNVWDLKHVPISIGNNQYKLDQMAEIEKRKTGNSISKFNQQYRLTIAYDFIGTEPLAQKVRENNIEELKTRLPIGYRVFEQNNDIWDKTNKQQYYFILVVILIIYFICSILLESLKQPFAIISMIPISFIGVFLTFYLFDFNFDQGGYASFILLCGISVNAALYIINDYNNFKKQYPHRAVPMLYFKAFNYKIIPVMLTILSTVTGLIPFVWGGQNESFWFSFAAGSIGGLLFSLLGIFIYLPIFIVDEDIRSSHQIQKDTIKII</sequence>
<dbReference type="PRINTS" id="PR00702">
    <property type="entry name" value="ACRIFLAVINRP"/>
</dbReference>
<feature type="transmembrane region" description="Helical" evidence="1">
    <location>
        <begin position="1015"/>
        <end position="1043"/>
    </location>
</feature>
<feature type="transmembrane region" description="Helical" evidence="1">
    <location>
        <begin position="915"/>
        <end position="935"/>
    </location>
</feature>
<keyword evidence="1" id="KW-1133">Transmembrane helix</keyword>
<dbReference type="PANTHER" id="PTHR32063:SF0">
    <property type="entry name" value="SWARMING MOTILITY PROTEIN SWRC"/>
    <property type="match status" value="1"/>
</dbReference>
<dbReference type="PANTHER" id="PTHR32063">
    <property type="match status" value="1"/>
</dbReference>
<dbReference type="Gene3D" id="3.30.2090.10">
    <property type="entry name" value="Multidrug efflux transporter AcrB TolC docking domain, DN and DC subdomains"/>
    <property type="match status" value="2"/>
</dbReference>
<dbReference type="AlphaFoldDB" id="A0A521F9I7"/>
<feature type="transmembrane region" description="Helical" evidence="1">
    <location>
        <begin position="513"/>
        <end position="533"/>
    </location>
</feature>
<dbReference type="Gene3D" id="3.30.70.1430">
    <property type="entry name" value="Multidrug efflux transporter AcrB pore domain"/>
    <property type="match status" value="2"/>
</dbReference>
<dbReference type="Proteomes" id="UP000468990">
    <property type="component" value="Unassembled WGS sequence"/>
</dbReference>
<dbReference type="OrthoDB" id="9809409at2"/>
<accession>A0A521F9I7</accession>
<feature type="transmembrane region" description="Helical" evidence="1">
    <location>
        <begin position="336"/>
        <end position="354"/>
    </location>
</feature>
<dbReference type="Gene3D" id="1.20.1640.10">
    <property type="entry name" value="Multidrug efflux transporter AcrB transmembrane domain"/>
    <property type="match status" value="3"/>
</dbReference>
<feature type="transmembrane region" description="Helical" evidence="1">
    <location>
        <begin position="989"/>
        <end position="1009"/>
    </location>
</feature>
<feature type="transmembrane region" description="Helical" evidence="1">
    <location>
        <begin position="890"/>
        <end position="908"/>
    </location>
</feature>
<evidence type="ECO:0000256" key="1">
    <source>
        <dbReference type="SAM" id="Phobius"/>
    </source>
</evidence>
<evidence type="ECO:0000313" key="3">
    <source>
        <dbReference type="EMBL" id="SMO92823.1"/>
    </source>
</evidence>
<protein>
    <submittedName>
        <fullName evidence="2">AcrB/AcrD/AcrF family protein</fullName>
    </submittedName>
    <submittedName>
        <fullName evidence="3">Multidrug efflux pump subunit AcrB</fullName>
    </submittedName>
</protein>
<proteinExistence type="predicted"/>
<gene>
    <name evidence="2" type="ORF">GJU42_19045</name>
    <name evidence="3" type="ORF">SAMN06265349_10789</name>
</gene>
<organism evidence="3 4">
    <name type="scientific">Flavobacterium resistens</name>
    <dbReference type="NCBI Taxonomy" id="443612"/>
    <lineage>
        <taxon>Bacteria</taxon>
        <taxon>Pseudomonadati</taxon>
        <taxon>Bacteroidota</taxon>
        <taxon>Flavobacteriia</taxon>
        <taxon>Flavobacteriales</taxon>
        <taxon>Flavobacteriaceae</taxon>
        <taxon>Flavobacterium</taxon>
    </lineage>
</organism>
<feature type="transmembrane region" description="Helical" evidence="1">
    <location>
        <begin position="941"/>
        <end position="962"/>
    </location>
</feature>
<dbReference type="InterPro" id="IPR027463">
    <property type="entry name" value="AcrB_DN_DC_subdom"/>
</dbReference>
<feature type="transmembrane region" description="Helical" evidence="1">
    <location>
        <begin position="421"/>
        <end position="440"/>
    </location>
</feature>
<dbReference type="Proteomes" id="UP000317289">
    <property type="component" value="Unassembled WGS sequence"/>
</dbReference>
<keyword evidence="1" id="KW-0472">Membrane</keyword>
<dbReference type="RefSeq" id="WP_142452406.1">
    <property type="nucleotide sequence ID" value="NZ_FXTA01000007.1"/>
</dbReference>
<dbReference type="SUPFAM" id="SSF82714">
    <property type="entry name" value="Multidrug efflux transporter AcrB TolC docking domain, DN and DC subdomains"/>
    <property type="match status" value="1"/>
</dbReference>
<dbReference type="Gene3D" id="3.30.70.1440">
    <property type="entry name" value="Multidrug efflux transporter AcrB pore domain"/>
    <property type="match status" value="1"/>
</dbReference>
<feature type="transmembrane region" description="Helical" evidence="1">
    <location>
        <begin position="452"/>
        <end position="475"/>
    </location>
</feature>
<keyword evidence="1" id="KW-0812">Transmembrane</keyword>